<organism evidence="9">
    <name type="scientific">Ajellomyces dermatitidis (strain ATCC 18188 / CBS 674.68)</name>
    <name type="common">Blastomyces dermatitidis</name>
    <dbReference type="NCBI Taxonomy" id="653446"/>
    <lineage>
        <taxon>Eukaryota</taxon>
        <taxon>Fungi</taxon>
        <taxon>Dikarya</taxon>
        <taxon>Ascomycota</taxon>
        <taxon>Pezizomycotina</taxon>
        <taxon>Eurotiomycetes</taxon>
        <taxon>Eurotiomycetidae</taxon>
        <taxon>Onygenales</taxon>
        <taxon>Ajellomycetaceae</taxon>
        <taxon>Blastomyces</taxon>
    </lineage>
</organism>
<keyword evidence="2 7" id="KW-0812">Transmembrane</keyword>
<feature type="transmembrane region" description="Helical" evidence="7">
    <location>
        <begin position="105"/>
        <end position="128"/>
    </location>
</feature>
<evidence type="ECO:0000256" key="1">
    <source>
        <dbReference type="ARBA" id="ARBA00004141"/>
    </source>
</evidence>
<accession>F2T5X3</accession>
<evidence type="ECO:0000256" key="4">
    <source>
        <dbReference type="ARBA" id="ARBA00023136"/>
    </source>
</evidence>
<dbReference type="OrthoDB" id="10017208at2759"/>
<dbReference type="AlphaFoldDB" id="F2T5X3"/>
<evidence type="ECO:0000256" key="2">
    <source>
        <dbReference type="ARBA" id="ARBA00022692"/>
    </source>
</evidence>
<proteinExistence type="inferred from homology"/>
<dbReference type="InterPro" id="IPR052337">
    <property type="entry name" value="SAT4-like"/>
</dbReference>
<evidence type="ECO:0000256" key="7">
    <source>
        <dbReference type="SAM" id="Phobius"/>
    </source>
</evidence>
<evidence type="ECO:0000256" key="5">
    <source>
        <dbReference type="ARBA" id="ARBA00038359"/>
    </source>
</evidence>
<dbReference type="InterPro" id="IPR049326">
    <property type="entry name" value="Rhodopsin_dom_fungi"/>
</dbReference>
<dbReference type="HOGENOM" id="CLU_028200_0_1_1"/>
<dbReference type="PANTHER" id="PTHR33048:SF57">
    <property type="entry name" value="INTEGRAL MEMBRANE PROTEIN-RELATED"/>
    <property type="match status" value="1"/>
</dbReference>
<reference evidence="9" key="1">
    <citation type="submission" date="2010-03" db="EMBL/GenBank/DDBJ databases">
        <title>Annotation of Blastomyces dermatitidis strain ATCC 18188.</title>
        <authorList>
            <consortium name="The Broad Institute Genome Sequencing Platform"/>
            <consortium name="Broad Institute Genome Sequencing Center for Infectious Disease."/>
            <person name="Cuomo C."/>
            <person name="Klein B."/>
            <person name="Sullivan T."/>
            <person name="Heitman J."/>
            <person name="Young S."/>
            <person name="Zeng Q."/>
            <person name="Gargeya S."/>
            <person name="Alvarado L."/>
            <person name="Berlin A.M."/>
            <person name="Chapman S.B."/>
            <person name="Chen Z."/>
            <person name="Freedman E."/>
            <person name="Gellesch M."/>
            <person name="Goldberg J."/>
            <person name="Griggs A."/>
            <person name="Gujja S."/>
            <person name="Heilman E."/>
            <person name="Heiman D."/>
            <person name="Howarth C."/>
            <person name="Mehta T."/>
            <person name="Neiman D."/>
            <person name="Pearson M."/>
            <person name="Roberts A."/>
            <person name="Saif S."/>
            <person name="Shea T."/>
            <person name="Shenoy N."/>
            <person name="Sisk P."/>
            <person name="Stolte C."/>
            <person name="Sykes S."/>
            <person name="White J."/>
            <person name="Yandava C."/>
            <person name="Haas B."/>
            <person name="Nusbaum C."/>
            <person name="Birren B."/>
        </authorList>
    </citation>
    <scope>NUCLEOTIDE SEQUENCE [LARGE SCALE GENOMIC DNA]</scope>
    <source>
        <strain evidence="9">ATCC 18188</strain>
    </source>
</reference>
<comment type="subcellular location">
    <subcellularLocation>
        <location evidence="1">Membrane</location>
        <topology evidence="1">Multi-pass membrane protein</topology>
    </subcellularLocation>
</comment>
<feature type="transmembrane region" description="Helical" evidence="7">
    <location>
        <begin position="54"/>
        <end position="78"/>
    </location>
</feature>
<gene>
    <name evidence="9" type="ORF">BDDG_01573</name>
</gene>
<feature type="transmembrane region" description="Helical" evidence="7">
    <location>
        <begin position="135"/>
        <end position="158"/>
    </location>
</feature>
<dbReference type="GO" id="GO:0016020">
    <property type="term" value="C:membrane"/>
    <property type="evidence" value="ECO:0007669"/>
    <property type="project" value="UniProtKB-SubCell"/>
</dbReference>
<evidence type="ECO:0000256" key="3">
    <source>
        <dbReference type="ARBA" id="ARBA00022989"/>
    </source>
</evidence>
<dbReference type="EMBL" id="GG749410">
    <property type="protein sequence ID" value="EGE78636.2"/>
    <property type="molecule type" value="Genomic_DNA"/>
</dbReference>
<sequence>MEGLPPPSKAPLFPIVTADQRSVLGVATADSIIPTLDVSLRILARNVARRSLEAIDYCIIAACIFAVALESVSITGVIQGGIGCGHTIQVIQESGPEPVPKLLKLLIPLQFLWVLSLSFCKVSILLLYSRIGRGAMVFIAAWAIATIIAGCTICRLFAYNWDQSIPGGECGDQVLSFTITGVSSTSSLTCWLLCLPLPYLAKLQMQLYKKVILIGVFSIGLLTYVVSTVRIHTLSSMDFKDITVSIPPAKHFLRPRTQRSRNPILHSAPTAPTKPLQLNDDSLQNQLRPVAGKHFAAVSTAKKPTSSRLDRSDLESSEAVGITVQEHWHVGTERC</sequence>
<name>F2T5X3_AJEDA</name>
<feature type="transmembrane region" description="Helical" evidence="7">
    <location>
        <begin position="211"/>
        <end position="231"/>
    </location>
</feature>
<dbReference type="PANTHER" id="PTHR33048">
    <property type="entry name" value="PTH11-LIKE INTEGRAL MEMBRANE PROTEIN (AFU_ORTHOLOGUE AFUA_5G11245)"/>
    <property type="match status" value="1"/>
</dbReference>
<feature type="region of interest" description="Disordered" evidence="6">
    <location>
        <begin position="257"/>
        <end position="277"/>
    </location>
</feature>
<keyword evidence="3 7" id="KW-1133">Transmembrane helix</keyword>
<dbReference type="Proteomes" id="UP000007802">
    <property type="component" value="Unassembled WGS sequence"/>
</dbReference>
<evidence type="ECO:0000259" key="8">
    <source>
        <dbReference type="Pfam" id="PF20684"/>
    </source>
</evidence>
<evidence type="ECO:0000313" key="9">
    <source>
        <dbReference type="EMBL" id="EGE78636.2"/>
    </source>
</evidence>
<feature type="domain" description="Rhodopsin" evidence="8">
    <location>
        <begin position="40"/>
        <end position="246"/>
    </location>
</feature>
<keyword evidence="4 7" id="KW-0472">Membrane</keyword>
<dbReference type="Pfam" id="PF20684">
    <property type="entry name" value="Fung_rhodopsin"/>
    <property type="match status" value="1"/>
</dbReference>
<comment type="similarity">
    <text evidence="5">Belongs to the SAT4 family.</text>
</comment>
<feature type="transmembrane region" description="Helical" evidence="7">
    <location>
        <begin position="178"/>
        <end position="199"/>
    </location>
</feature>
<protein>
    <submittedName>
        <fullName evidence="9">Integral membrane protein</fullName>
    </submittedName>
</protein>
<evidence type="ECO:0000256" key="6">
    <source>
        <dbReference type="SAM" id="MobiDB-lite"/>
    </source>
</evidence>